<dbReference type="KEGG" id="pswu:SY83_19555"/>
<evidence type="ECO:0000256" key="8">
    <source>
        <dbReference type="SAM" id="Phobius"/>
    </source>
</evidence>
<keyword evidence="7 8" id="KW-0472">Membrane</keyword>
<comment type="similarity">
    <text evidence="2">Belongs to the major facilitator superfamily. Nitrate/nitrite porter (TC 2.A.1.8) family.</text>
</comment>
<dbReference type="CDD" id="cd17341">
    <property type="entry name" value="MFS_NRT2_like"/>
    <property type="match status" value="1"/>
</dbReference>
<dbReference type="Pfam" id="PF07690">
    <property type="entry name" value="MFS_1"/>
    <property type="match status" value="1"/>
</dbReference>
<feature type="transmembrane region" description="Helical" evidence="8">
    <location>
        <begin position="105"/>
        <end position="125"/>
    </location>
</feature>
<name>A0A172TM57_9BACL</name>
<dbReference type="GO" id="GO:0005886">
    <property type="term" value="C:plasma membrane"/>
    <property type="evidence" value="ECO:0007669"/>
    <property type="project" value="UniProtKB-SubCell"/>
</dbReference>
<evidence type="ECO:0000259" key="9">
    <source>
        <dbReference type="PROSITE" id="PS50850"/>
    </source>
</evidence>
<feature type="transmembrane region" description="Helical" evidence="8">
    <location>
        <begin position="299"/>
        <end position="320"/>
    </location>
</feature>
<keyword evidence="4 8" id="KW-0812">Transmembrane</keyword>
<dbReference type="OrthoDB" id="9773404at2"/>
<feature type="transmembrane region" description="Helical" evidence="8">
    <location>
        <begin position="363"/>
        <end position="385"/>
    </location>
</feature>
<feature type="transmembrane region" description="Helical" evidence="8">
    <location>
        <begin position="83"/>
        <end position="99"/>
    </location>
</feature>
<dbReference type="Gene3D" id="1.20.1250.20">
    <property type="entry name" value="MFS general substrate transporter like domains"/>
    <property type="match status" value="1"/>
</dbReference>
<organism evidence="10 11">
    <name type="scientific">Paenibacillus swuensis</name>
    <dbReference type="NCBI Taxonomy" id="1178515"/>
    <lineage>
        <taxon>Bacteria</taxon>
        <taxon>Bacillati</taxon>
        <taxon>Bacillota</taxon>
        <taxon>Bacilli</taxon>
        <taxon>Bacillales</taxon>
        <taxon>Paenibacillaceae</taxon>
        <taxon>Paenibacillus</taxon>
    </lineage>
</organism>
<feature type="domain" description="Major facilitator superfamily (MFS) profile" evidence="9">
    <location>
        <begin position="13"/>
        <end position="390"/>
    </location>
</feature>
<accession>A0A172TM57</accession>
<evidence type="ECO:0000256" key="4">
    <source>
        <dbReference type="ARBA" id="ARBA00022692"/>
    </source>
</evidence>
<dbReference type="STRING" id="1178515.SY83_19555"/>
<reference evidence="10 11" key="1">
    <citation type="submission" date="2015-01" db="EMBL/GenBank/DDBJ databases">
        <title>Paenibacillus swuensis/DY6/whole genome sequencing.</title>
        <authorList>
            <person name="Kim M.K."/>
            <person name="Srinivasan S."/>
            <person name="Lee J.-J."/>
        </authorList>
    </citation>
    <scope>NUCLEOTIDE SEQUENCE [LARGE SCALE GENOMIC DNA]</scope>
    <source>
        <strain evidence="10 11">DY6</strain>
    </source>
</reference>
<evidence type="ECO:0000256" key="6">
    <source>
        <dbReference type="ARBA" id="ARBA00023063"/>
    </source>
</evidence>
<feature type="transmembrane region" description="Helical" evidence="8">
    <location>
        <begin position="213"/>
        <end position="233"/>
    </location>
</feature>
<dbReference type="PROSITE" id="PS50850">
    <property type="entry name" value="MFS"/>
    <property type="match status" value="1"/>
</dbReference>
<sequence length="412" mass="44289">MEKKSFLQSGHKGSLFSAFLYFDISFMVWVLLGPLAVIIAQEYGLDAAQKANLVALPILGGSILRLVLGYLTDYIGPKRTGQLGLGLTVIPLVIGWQFADSLSNVYMVALMLGVAGASFAAALPLASRWYPPEHQGLAMGIAGAGNSGTIITTLFANRIAQHYGDWHIVFGIALIPIVITFIVFSLLAKDSPNQPAPKKLRDYGNVLKQKDSWLFCLLYAVTFGGFVGMSNYLTIFFNTQYNLDPIRAADFTTLCVLAGSFFRPVGGYLADRLGGIRMLMVLYGVISLMLLGVSTLPSIGITTTLLFIGMMGLGMGNGSVFQLVPQRFQQEIGIVTGIVGAAGGLGGFFLPKILGNLKLSTGSFTPGFLILSGIALLCIFVILIVQKEWKRTWIGEGGKVSALRVEEPQIQA</sequence>
<evidence type="ECO:0000256" key="5">
    <source>
        <dbReference type="ARBA" id="ARBA00022989"/>
    </source>
</evidence>
<dbReference type="InterPro" id="IPR036259">
    <property type="entry name" value="MFS_trans_sf"/>
</dbReference>
<evidence type="ECO:0000313" key="10">
    <source>
        <dbReference type="EMBL" id="ANE48118.1"/>
    </source>
</evidence>
<keyword evidence="5 8" id="KW-1133">Transmembrane helix</keyword>
<dbReference type="GO" id="GO:0015112">
    <property type="term" value="F:nitrate transmembrane transporter activity"/>
    <property type="evidence" value="ECO:0007669"/>
    <property type="project" value="InterPro"/>
</dbReference>
<keyword evidence="3" id="KW-0813">Transport</keyword>
<evidence type="ECO:0000256" key="1">
    <source>
        <dbReference type="ARBA" id="ARBA00004651"/>
    </source>
</evidence>
<comment type="subcellular location">
    <subcellularLocation>
        <location evidence="1">Cell membrane</location>
        <topology evidence="1">Multi-pass membrane protein</topology>
    </subcellularLocation>
</comment>
<gene>
    <name evidence="10" type="ORF">SY83_19555</name>
</gene>
<feature type="transmembrane region" description="Helical" evidence="8">
    <location>
        <begin position="20"/>
        <end position="41"/>
    </location>
</feature>
<dbReference type="EMBL" id="CP011388">
    <property type="protein sequence ID" value="ANE48118.1"/>
    <property type="molecule type" value="Genomic_DNA"/>
</dbReference>
<dbReference type="InterPro" id="IPR011701">
    <property type="entry name" value="MFS"/>
</dbReference>
<feature type="transmembrane region" description="Helical" evidence="8">
    <location>
        <begin position="274"/>
        <end position="293"/>
    </location>
</feature>
<dbReference type="RefSeq" id="WP_068609573.1">
    <property type="nucleotide sequence ID" value="NZ_CP011388.1"/>
</dbReference>
<dbReference type="SUPFAM" id="SSF103473">
    <property type="entry name" value="MFS general substrate transporter"/>
    <property type="match status" value="1"/>
</dbReference>
<dbReference type="PANTHER" id="PTHR23515">
    <property type="entry name" value="HIGH-AFFINITY NITRATE TRANSPORTER 2.3"/>
    <property type="match status" value="1"/>
</dbReference>
<feature type="transmembrane region" description="Helical" evidence="8">
    <location>
        <begin position="332"/>
        <end position="351"/>
    </location>
</feature>
<feature type="transmembrane region" description="Helical" evidence="8">
    <location>
        <begin position="53"/>
        <end position="71"/>
    </location>
</feature>
<keyword evidence="6" id="KW-0534">Nitrate assimilation</keyword>
<evidence type="ECO:0000256" key="7">
    <source>
        <dbReference type="ARBA" id="ARBA00023136"/>
    </source>
</evidence>
<feature type="transmembrane region" description="Helical" evidence="8">
    <location>
        <begin position="168"/>
        <end position="188"/>
    </location>
</feature>
<evidence type="ECO:0000256" key="2">
    <source>
        <dbReference type="ARBA" id="ARBA00008432"/>
    </source>
</evidence>
<keyword evidence="11" id="KW-1185">Reference proteome</keyword>
<dbReference type="GO" id="GO:0042128">
    <property type="term" value="P:nitrate assimilation"/>
    <property type="evidence" value="ECO:0007669"/>
    <property type="project" value="UniProtKB-KW"/>
</dbReference>
<proteinExistence type="inferred from homology"/>
<protein>
    <submittedName>
        <fullName evidence="10">Major facilitator transporter</fullName>
    </submittedName>
</protein>
<dbReference type="InterPro" id="IPR020846">
    <property type="entry name" value="MFS_dom"/>
</dbReference>
<dbReference type="Proteomes" id="UP000076927">
    <property type="component" value="Chromosome"/>
</dbReference>
<dbReference type="PATRIC" id="fig|1178515.4.peg.3955"/>
<dbReference type="InterPro" id="IPR044772">
    <property type="entry name" value="NO3_transporter"/>
</dbReference>
<feature type="transmembrane region" description="Helical" evidence="8">
    <location>
        <begin position="137"/>
        <end position="156"/>
    </location>
</feature>
<evidence type="ECO:0000256" key="3">
    <source>
        <dbReference type="ARBA" id="ARBA00022448"/>
    </source>
</evidence>
<evidence type="ECO:0000313" key="11">
    <source>
        <dbReference type="Proteomes" id="UP000076927"/>
    </source>
</evidence>
<dbReference type="AlphaFoldDB" id="A0A172TM57"/>